<keyword evidence="2" id="KW-1185">Reference proteome</keyword>
<name>A0A7M1B1W6_9BACT</name>
<proteinExistence type="predicted"/>
<accession>A0A7M1B1W6</accession>
<evidence type="ECO:0000313" key="1">
    <source>
        <dbReference type="EMBL" id="QOP43731.1"/>
    </source>
</evidence>
<dbReference type="RefSeq" id="WP_193149918.1">
    <property type="nucleotide sequence ID" value="NZ_CP041235.1"/>
</dbReference>
<sequence length="318" mass="37534">MKFFLFLFVFLLCLLRAESIDTNASYLDTAHKIISDKVTGYSDTLDQTISKLFTGKKAQNAYDDFFKNEKYFNETEKSFVSVNLNTQFQSKYREKTTLNINANIALQRTNQKLNLFVSGINENKKIIDKNAPTELGLNYFRADRYNIQSRYSIGVRGFYPFIRARYYKIFAAKSWKIEPMQLFEYSSKDAFKESTFIYFDKTLADKSLLRVTLQRETQTKIKGMDYAVSTQYYWNFYKKNILSISEILSGNTEYTTETSTRKYSGINNYATVLTFRKNIWKKWFFYQVSPSVNFHKENDYKANYAIAFLVNLYFGDFD</sequence>
<evidence type="ECO:0008006" key="3">
    <source>
        <dbReference type="Google" id="ProtNLM"/>
    </source>
</evidence>
<protein>
    <recommendedName>
        <fullName evidence="3">DUF2860 domain-containing protein</fullName>
    </recommendedName>
</protein>
<dbReference type="AlphaFoldDB" id="A0A7M1B1W6"/>
<dbReference type="EMBL" id="CP041235">
    <property type="protein sequence ID" value="QOP43731.1"/>
    <property type="molecule type" value="Genomic_DNA"/>
</dbReference>
<gene>
    <name evidence="1" type="ORF">FJR45_07110</name>
</gene>
<dbReference type="Proteomes" id="UP000593719">
    <property type="component" value="Chromosome"/>
</dbReference>
<dbReference type="KEGG" id="ssei:FJR45_07110"/>
<evidence type="ECO:0000313" key="2">
    <source>
        <dbReference type="Proteomes" id="UP000593719"/>
    </source>
</evidence>
<reference evidence="1 2" key="1">
    <citation type="submission" date="2019-06" db="EMBL/GenBank/DDBJ databases">
        <title>Sulfurimonas gotlandica sp. nov., a chemoautotrophic and psychrotolerant epsilonproteobacterium isolated from a pelagic redoxcline, and an emended description of the genus Sulfurimonas.</title>
        <authorList>
            <person name="Wang S."/>
            <person name="Jiang L."/>
            <person name="Shao Z."/>
        </authorList>
    </citation>
    <scope>NUCLEOTIDE SEQUENCE [LARGE SCALE GENOMIC DNA]</scope>
    <source>
        <strain evidence="1 2">S2-6</strain>
    </source>
</reference>
<organism evidence="1 2">
    <name type="scientific">Sulfurimonas sediminis</name>
    <dbReference type="NCBI Taxonomy" id="2590020"/>
    <lineage>
        <taxon>Bacteria</taxon>
        <taxon>Pseudomonadati</taxon>
        <taxon>Campylobacterota</taxon>
        <taxon>Epsilonproteobacteria</taxon>
        <taxon>Campylobacterales</taxon>
        <taxon>Sulfurimonadaceae</taxon>
        <taxon>Sulfurimonas</taxon>
    </lineage>
</organism>